<dbReference type="eggNOG" id="COG0789">
    <property type="taxonomic scope" value="Bacteria"/>
</dbReference>
<dbReference type="Pfam" id="PF13411">
    <property type="entry name" value="MerR_1"/>
    <property type="match status" value="1"/>
</dbReference>
<dbReference type="GO" id="GO:0003677">
    <property type="term" value="F:DNA binding"/>
    <property type="evidence" value="ECO:0007669"/>
    <property type="project" value="UniProtKB-KW"/>
</dbReference>
<dbReference type="SMART" id="SM00422">
    <property type="entry name" value="HTH_MERR"/>
    <property type="match status" value="1"/>
</dbReference>
<dbReference type="PANTHER" id="PTHR30204:SF69">
    <property type="entry name" value="MERR-FAMILY TRANSCRIPTIONAL REGULATOR"/>
    <property type="match status" value="1"/>
</dbReference>
<protein>
    <submittedName>
        <fullName evidence="7">MerR family transcriptional regulator</fullName>
    </submittedName>
</protein>
<dbReference type="EMBL" id="JDYK01000018">
    <property type="protein sequence ID" value="EWS80187.1"/>
    <property type="molecule type" value="Genomic_DNA"/>
</dbReference>
<evidence type="ECO:0000313" key="7">
    <source>
        <dbReference type="EMBL" id="EWS80187.1"/>
    </source>
</evidence>
<dbReference type="Gene3D" id="1.10.1660.10">
    <property type="match status" value="1"/>
</dbReference>
<evidence type="ECO:0000256" key="2">
    <source>
        <dbReference type="ARBA" id="ARBA00023015"/>
    </source>
</evidence>
<organism evidence="7 8">
    <name type="scientific">Brachybacterium phenoliresistens</name>
    <dbReference type="NCBI Taxonomy" id="396014"/>
    <lineage>
        <taxon>Bacteria</taxon>
        <taxon>Bacillati</taxon>
        <taxon>Actinomycetota</taxon>
        <taxon>Actinomycetes</taxon>
        <taxon>Micrococcales</taxon>
        <taxon>Dermabacteraceae</taxon>
        <taxon>Brachybacterium</taxon>
    </lineage>
</organism>
<feature type="region of interest" description="Disordered" evidence="5">
    <location>
        <begin position="111"/>
        <end position="137"/>
    </location>
</feature>
<keyword evidence="4" id="KW-0804">Transcription</keyword>
<dbReference type="Proteomes" id="UP000023067">
    <property type="component" value="Unassembled WGS sequence"/>
</dbReference>
<dbReference type="HOGENOM" id="CLU_060077_2_3_11"/>
<dbReference type="PROSITE" id="PS50937">
    <property type="entry name" value="HTH_MERR_2"/>
    <property type="match status" value="1"/>
</dbReference>
<dbReference type="PROSITE" id="PS00552">
    <property type="entry name" value="HTH_MERR_1"/>
    <property type="match status" value="1"/>
</dbReference>
<evidence type="ECO:0000256" key="5">
    <source>
        <dbReference type="SAM" id="MobiDB-lite"/>
    </source>
</evidence>
<dbReference type="GO" id="GO:0003700">
    <property type="term" value="F:DNA-binding transcription factor activity"/>
    <property type="evidence" value="ECO:0007669"/>
    <property type="project" value="InterPro"/>
</dbReference>
<dbReference type="InterPro" id="IPR000551">
    <property type="entry name" value="MerR-type_HTH_dom"/>
</dbReference>
<dbReference type="AlphaFoldDB" id="Z9JR14"/>
<evidence type="ECO:0000256" key="3">
    <source>
        <dbReference type="ARBA" id="ARBA00023125"/>
    </source>
</evidence>
<accession>Z9JR14</accession>
<dbReference type="STRING" id="396014.BF93_04920"/>
<comment type="caution">
    <text evidence="7">The sequence shown here is derived from an EMBL/GenBank/DDBJ whole genome shotgun (WGS) entry which is preliminary data.</text>
</comment>
<sequence length="137" mass="15439">MRIGELSRRTGLAPSAIRHYEREDMFSPGQVARGANGYREYGPGAVRRLELIIAGRNAGFSLEQMRTQLRDWDTMSDAQRLAVLEGQLAVIDERRAELDRGREAVRAVRDRLRERLGGSRPVDETPAPPREDADPRG</sequence>
<feature type="domain" description="HTH merR-type" evidence="6">
    <location>
        <begin position="1"/>
        <end position="71"/>
    </location>
</feature>
<evidence type="ECO:0000259" key="6">
    <source>
        <dbReference type="PROSITE" id="PS50937"/>
    </source>
</evidence>
<dbReference type="InterPro" id="IPR047057">
    <property type="entry name" value="MerR_fam"/>
</dbReference>
<evidence type="ECO:0000313" key="8">
    <source>
        <dbReference type="Proteomes" id="UP000023067"/>
    </source>
</evidence>
<dbReference type="InterPro" id="IPR009061">
    <property type="entry name" value="DNA-bd_dom_put_sf"/>
</dbReference>
<reference evidence="7 8" key="1">
    <citation type="submission" date="2014-02" db="EMBL/GenBank/DDBJ databases">
        <title>Genome sequence of Brachybacterium phenoliresistens strain W13A50.</title>
        <authorList>
            <person name="Wang X."/>
        </authorList>
    </citation>
    <scope>NUCLEOTIDE SEQUENCE [LARGE SCALE GENOMIC DNA]</scope>
    <source>
        <strain evidence="7 8">W13A50</strain>
    </source>
</reference>
<dbReference type="SUPFAM" id="SSF46955">
    <property type="entry name" value="Putative DNA-binding domain"/>
    <property type="match status" value="1"/>
</dbReference>
<evidence type="ECO:0000256" key="1">
    <source>
        <dbReference type="ARBA" id="ARBA00022491"/>
    </source>
</evidence>
<dbReference type="PATRIC" id="fig|396014.3.peg.3016"/>
<keyword evidence="8" id="KW-1185">Reference proteome</keyword>
<proteinExistence type="predicted"/>
<keyword evidence="3" id="KW-0238">DNA-binding</keyword>
<evidence type="ECO:0000256" key="4">
    <source>
        <dbReference type="ARBA" id="ARBA00023163"/>
    </source>
</evidence>
<keyword evidence="2" id="KW-0805">Transcription regulation</keyword>
<keyword evidence="1" id="KW-0678">Repressor</keyword>
<dbReference type="PANTHER" id="PTHR30204">
    <property type="entry name" value="REDOX-CYCLING DRUG-SENSING TRANSCRIPTIONAL ACTIVATOR SOXR"/>
    <property type="match status" value="1"/>
</dbReference>
<gene>
    <name evidence="7" type="ORF">BF93_04920</name>
</gene>
<dbReference type="RefSeq" id="WP_051487034.1">
    <property type="nucleotide sequence ID" value="NZ_BAAAOW010000004.1"/>
</dbReference>
<name>Z9JR14_9MICO</name>